<gene>
    <name evidence="2" type="ORF">GPZ80_07185</name>
</gene>
<dbReference type="Pfam" id="PF07690">
    <property type="entry name" value="MFS_1"/>
    <property type="match status" value="1"/>
</dbReference>
<keyword evidence="1" id="KW-1133">Transmembrane helix</keyword>
<feature type="transmembrane region" description="Helical" evidence="1">
    <location>
        <begin position="166"/>
        <end position="185"/>
    </location>
</feature>
<feature type="transmembrane region" description="Helical" evidence="1">
    <location>
        <begin position="212"/>
        <end position="236"/>
    </location>
</feature>
<dbReference type="PANTHER" id="PTHR23542">
    <property type="match status" value="1"/>
</dbReference>
<feature type="transmembrane region" description="Helical" evidence="1">
    <location>
        <begin position="361"/>
        <end position="382"/>
    </location>
</feature>
<evidence type="ECO:0000313" key="3">
    <source>
        <dbReference type="Proteomes" id="UP000734823"/>
    </source>
</evidence>
<dbReference type="RefSeq" id="WP_187219330.1">
    <property type="nucleotide sequence ID" value="NZ_JABVED010000003.1"/>
</dbReference>
<organism evidence="2 3">
    <name type="scientific">Actinokineospora xionganensis</name>
    <dbReference type="NCBI Taxonomy" id="2684470"/>
    <lineage>
        <taxon>Bacteria</taxon>
        <taxon>Bacillati</taxon>
        <taxon>Actinomycetota</taxon>
        <taxon>Actinomycetes</taxon>
        <taxon>Pseudonocardiales</taxon>
        <taxon>Pseudonocardiaceae</taxon>
        <taxon>Actinokineospora</taxon>
    </lineage>
</organism>
<dbReference type="EMBL" id="JABVED010000003">
    <property type="protein sequence ID" value="MBC6446954.1"/>
    <property type="molecule type" value="Genomic_DNA"/>
</dbReference>
<evidence type="ECO:0000313" key="2">
    <source>
        <dbReference type="EMBL" id="MBC6446954.1"/>
    </source>
</evidence>
<name>A0ABR7L2P3_9PSEU</name>
<feature type="transmembrane region" description="Helical" evidence="1">
    <location>
        <begin position="274"/>
        <end position="291"/>
    </location>
</feature>
<keyword evidence="1" id="KW-0812">Transmembrane</keyword>
<keyword evidence="1" id="KW-0472">Membrane</keyword>
<dbReference type="Proteomes" id="UP000734823">
    <property type="component" value="Unassembled WGS sequence"/>
</dbReference>
<protein>
    <submittedName>
        <fullName evidence="2">MFS transporter</fullName>
    </submittedName>
</protein>
<comment type="caution">
    <text evidence="2">The sequence shown here is derived from an EMBL/GenBank/DDBJ whole genome shotgun (WGS) entry which is preliminary data.</text>
</comment>
<reference evidence="2 3" key="1">
    <citation type="submission" date="2020-06" db="EMBL/GenBank/DDBJ databases">
        <title>Actinokineospora xiongansis sp. nov., isolated from soil of Baiyangdian.</title>
        <authorList>
            <person name="Zhang X."/>
        </authorList>
    </citation>
    <scope>NUCLEOTIDE SEQUENCE [LARGE SCALE GENOMIC DNA]</scope>
    <source>
        <strain evidence="2 3">HBU206404</strain>
    </source>
</reference>
<dbReference type="SUPFAM" id="SSF103473">
    <property type="entry name" value="MFS general substrate transporter"/>
    <property type="match status" value="1"/>
</dbReference>
<sequence length="410" mass="42848">MQQYRRTLGLPGVRTLMIVMLFARIPVSAAAIVLMLHVAVGMDRGYGQAGLVGASATIGIALGSPIMGRVVDRYGLRRLLMIVTVGETAFWASAPFMDYKTLLILAFFGGFSVIPAMSIGRQAIAAVVTGDLRRTAYSLDSVSTELTFMIGPAAAVALATQKSTEWTLTAMAVAVFLSGSLLFLINPKMRADHEEVAGGRRLPRREWLTPRLVGVLAVGAGAIFVLAGIDVAVVAALRETGQLEWTGLVIAITCVASAVGGVVYGTLRKPFEQFVLMGLMSLFILPVGFASGQWWPLFALALIPATALCAPTLAATNEKVSSLAPASMRGVATGLQSSAFTLGAAAGTPLVGFVVDHGSPAWGFAVVGAGGLIVAGVAAATWRFHEKVNVGSWQEEPSELCLRSASPGND</sequence>
<feature type="transmembrane region" description="Helical" evidence="1">
    <location>
        <begin position="21"/>
        <end position="40"/>
    </location>
</feature>
<dbReference type="PANTHER" id="PTHR23542:SF1">
    <property type="entry name" value="MAJOR FACILITATOR SUPERFAMILY (MFS) PROFILE DOMAIN-CONTAINING PROTEIN"/>
    <property type="match status" value="1"/>
</dbReference>
<keyword evidence="3" id="KW-1185">Reference proteome</keyword>
<feature type="transmembrane region" description="Helical" evidence="1">
    <location>
        <begin position="248"/>
        <end position="267"/>
    </location>
</feature>
<feature type="transmembrane region" description="Helical" evidence="1">
    <location>
        <begin position="102"/>
        <end position="120"/>
    </location>
</feature>
<evidence type="ECO:0000256" key="1">
    <source>
        <dbReference type="SAM" id="Phobius"/>
    </source>
</evidence>
<accession>A0ABR7L2P3</accession>
<dbReference type="Gene3D" id="1.20.1250.20">
    <property type="entry name" value="MFS general substrate transporter like domains"/>
    <property type="match status" value="1"/>
</dbReference>
<feature type="transmembrane region" description="Helical" evidence="1">
    <location>
        <begin position="46"/>
        <end position="67"/>
    </location>
</feature>
<proteinExistence type="predicted"/>
<dbReference type="InterPro" id="IPR011701">
    <property type="entry name" value="MFS"/>
</dbReference>
<dbReference type="InterPro" id="IPR036259">
    <property type="entry name" value="MFS_trans_sf"/>
</dbReference>
<feature type="transmembrane region" description="Helical" evidence="1">
    <location>
        <begin position="337"/>
        <end position="355"/>
    </location>
</feature>